<evidence type="ECO:0000313" key="1">
    <source>
        <dbReference type="EMBL" id="KAJ0189709.1"/>
    </source>
</evidence>
<evidence type="ECO:0000313" key="2">
    <source>
        <dbReference type="Proteomes" id="UP000235145"/>
    </source>
</evidence>
<accession>A0A9R1WWA6</accession>
<name>A0A9R1WWA6_LACSA</name>
<dbReference type="Proteomes" id="UP000235145">
    <property type="component" value="Unassembled WGS sequence"/>
</dbReference>
<sequence length="219" mass="25000">MTVCPYVDLLHDEKGRSNSNICARLFPDISDACFRLKDLEDYIMSPNYLSLQDEDVVMLILLVFMLKGLHGRNGTYLWTYTSGLMYGMFEKIENFRIFKQTNPEFKKVHKYIVVGFMFPFKITFIATAIQSTTSFYSSSTFCECVLFATDDASSSSLIRSFVGLLLFNCHLSTAFARVSPPSKNGHPYYPKLHRPTMLPPFLLRFVFLPVKLNTTSGAL</sequence>
<dbReference type="EMBL" id="NBSK02000008">
    <property type="protein sequence ID" value="KAJ0189709.1"/>
    <property type="molecule type" value="Genomic_DNA"/>
</dbReference>
<protein>
    <submittedName>
        <fullName evidence="1">Uncharacterized protein</fullName>
    </submittedName>
</protein>
<organism evidence="1 2">
    <name type="scientific">Lactuca sativa</name>
    <name type="common">Garden lettuce</name>
    <dbReference type="NCBI Taxonomy" id="4236"/>
    <lineage>
        <taxon>Eukaryota</taxon>
        <taxon>Viridiplantae</taxon>
        <taxon>Streptophyta</taxon>
        <taxon>Embryophyta</taxon>
        <taxon>Tracheophyta</taxon>
        <taxon>Spermatophyta</taxon>
        <taxon>Magnoliopsida</taxon>
        <taxon>eudicotyledons</taxon>
        <taxon>Gunneridae</taxon>
        <taxon>Pentapetalae</taxon>
        <taxon>asterids</taxon>
        <taxon>campanulids</taxon>
        <taxon>Asterales</taxon>
        <taxon>Asteraceae</taxon>
        <taxon>Cichorioideae</taxon>
        <taxon>Cichorieae</taxon>
        <taxon>Lactucinae</taxon>
        <taxon>Lactuca</taxon>
    </lineage>
</organism>
<comment type="caution">
    <text evidence="1">The sequence shown here is derived from an EMBL/GenBank/DDBJ whole genome shotgun (WGS) entry which is preliminary data.</text>
</comment>
<keyword evidence="2" id="KW-1185">Reference proteome</keyword>
<gene>
    <name evidence="1" type="ORF">LSAT_V11C800453290</name>
</gene>
<reference evidence="1 2" key="1">
    <citation type="journal article" date="2017" name="Nat. Commun.">
        <title>Genome assembly with in vitro proximity ligation data and whole-genome triplication in lettuce.</title>
        <authorList>
            <person name="Reyes-Chin-Wo S."/>
            <person name="Wang Z."/>
            <person name="Yang X."/>
            <person name="Kozik A."/>
            <person name="Arikit S."/>
            <person name="Song C."/>
            <person name="Xia L."/>
            <person name="Froenicke L."/>
            <person name="Lavelle D.O."/>
            <person name="Truco M.J."/>
            <person name="Xia R."/>
            <person name="Zhu S."/>
            <person name="Xu C."/>
            <person name="Xu H."/>
            <person name="Xu X."/>
            <person name="Cox K."/>
            <person name="Korf I."/>
            <person name="Meyers B.C."/>
            <person name="Michelmore R.W."/>
        </authorList>
    </citation>
    <scope>NUCLEOTIDE SEQUENCE [LARGE SCALE GENOMIC DNA]</scope>
    <source>
        <strain evidence="2">cv. Salinas</strain>
        <tissue evidence="1">Seedlings</tissue>
    </source>
</reference>
<proteinExistence type="predicted"/>
<dbReference type="AlphaFoldDB" id="A0A9R1WWA6"/>